<dbReference type="EMBL" id="CP053840">
    <property type="protein sequence ID" value="QKF68397.1"/>
    <property type="molecule type" value="Genomic_DNA"/>
</dbReference>
<dbReference type="SFLD" id="SFLDG01387">
    <property type="entry name" value="BtrN-like_SPASM_domain_contain"/>
    <property type="match status" value="1"/>
</dbReference>
<dbReference type="KEGG" id="avp:AVENP_2922"/>
<comment type="cofactor">
    <cofactor evidence="1">
        <name>[4Fe-4S] cluster</name>
        <dbReference type="ChEBI" id="CHEBI:49883"/>
    </cofactor>
</comment>
<dbReference type="PANTHER" id="PTHR11228:SF7">
    <property type="entry name" value="PQQA PEPTIDE CYCLASE"/>
    <property type="match status" value="1"/>
</dbReference>
<dbReference type="InterPro" id="IPR007197">
    <property type="entry name" value="rSAM"/>
</dbReference>
<dbReference type="InterPro" id="IPR013785">
    <property type="entry name" value="Aldolase_TIM"/>
</dbReference>
<dbReference type="InterPro" id="IPR034391">
    <property type="entry name" value="AdoMet-like_SPASM_containing"/>
</dbReference>
<evidence type="ECO:0000256" key="6">
    <source>
        <dbReference type="ARBA" id="ARBA00023014"/>
    </source>
</evidence>
<keyword evidence="3" id="KW-0949">S-adenosyl-L-methionine</keyword>
<evidence type="ECO:0000256" key="4">
    <source>
        <dbReference type="ARBA" id="ARBA00022723"/>
    </source>
</evidence>
<dbReference type="Pfam" id="PF13186">
    <property type="entry name" value="SPASM"/>
    <property type="match status" value="1"/>
</dbReference>
<dbReference type="AlphaFoldDB" id="A0AAE7BDN7"/>
<evidence type="ECO:0000256" key="1">
    <source>
        <dbReference type="ARBA" id="ARBA00001966"/>
    </source>
</evidence>
<dbReference type="PROSITE" id="PS51918">
    <property type="entry name" value="RADICAL_SAM"/>
    <property type="match status" value="1"/>
</dbReference>
<dbReference type="GO" id="GO:0051536">
    <property type="term" value="F:iron-sulfur cluster binding"/>
    <property type="evidence" value="ECO:0007669"/>
    <property type="project" value="UniProtKB-KW"/>
</dbReference>
<evidence type="ECO:0000259" key="7">
    <source>
        <dbReference type="PROSITE" id="PS51918"/>
    </source>
</evidence>
<dbReference type="Proteomes" id="UP000503482">
    <property type="component" value="Chromosome"/>
</dbReference>
<dbReference type="SFLD" id="SFLDG01067">
    <property type="entry name" value="SPASM/twitch_domain_containing"/>
    <property type="match status" value="1"/>
</dbReference>
<dbReference type="Gene3D" id="3.20.20.70">
    <property type="entry name" value="Aldolase class I"/>
    <property type="match status" value="1"/>
</dbReference>
<dbReference type="InterPro" id="IPR023885">
    <property type="entry name" value="4Fe4S-binding_SPASM_dom"/>
</dbReference>
<organism evidence="8 9">
    <name type="scientific">Arcobacter venerupis</name>
    <dbReference type="NCBI Taxonomy" id="1054033"/>
    <lineage>
        <taxon>Bacteria</taxon>
        <taxon>Pseudomonadati</taxon>
        <taxon>Campylobacterota</taxon>
        <taxon>Epsilonproteobacteria</taxon>
        <taxon>Campylobacterales</taxon>
        <taxon>Arcobacteraceae</taxon>
        <taxon>Arcobacter</taxon>
    </lineage>
</organism>
<keyword evidence="5" id="KW-0408">Iron</keyword>
<sequence length="324" mass="37473">MLMYGFQKHLNSEFPSQIIVDSTQFCNLACIHCPHPNFIKTDAYSGSHLNVELHKKLIDEVATDGLGICQYIRYTANGETLIHPKFDEMIEYAGKYSKTRINVTTNGVLLTEKKAKTLLDAGVNVFDISIDAFSDETYSKIRVKGDLNKVRPNVLNLIKLIKEGNYDTKLVISFVEQPLNIHETKQFENFWNDSGADFVIIRRLHSAGGAKNGIKSKMEEDFKYIKRKPCLYPWERLTITPEGDLSYCPTDWMNKSHFVHFSKTTIKEAWQSQFMYNLRQAHLSNNYKGFDFCKQCPDWIHTRWPEEGRGYSDMMQELIPSDLL</sequence>
<evidence type="ECO:0000256" key="5">
    <source>
        <dbReference type="ARBA" id="ARBA00023004"/>
    </source>
</evidence>
<dbReference type="RefSeq" id="WP_128359581.1">
    <property type="nucleotide sequence ID" value="NZ_CP053840.1"/>
</dbReference>
<dbReference type="GO" id="GO:0003824">
    <property type="term" value="F:catalytic activity"/>
    <property type="evidence" value="ECO:0007669"/>
    <property type="project" value="InterPro"/>
</dbReference>
<evidence type="ECO:0000313" key="8">
    <source>
        <dbReference type="EMBL" id="QKF68397.1"/>
    </source>
</evidence>
<dbReference type="GO" id="GO:0046872">
    <property type="term" value="F:metal ion binding"/>
    <property type="evidence" value="ECO:0007669"/>
    <property type="project" value="UniProtKB-KW"/>
</dbReference>
<protein>
    <submittedName>
        <fullName evidence="8">Radical SAM superfamily enzyme, MoaA/NifB/PqqE/SkfB family</fullName>
    </submittedName>
</protein>
<keyword evidence="9" id="KW-1185">Reference proteome</keyword>
<dbReference type="Pfam" id="PF04055">
    <property type="entry name" value="Radical_SAM"/>
    <property type="match status" value="1"/>
</dbReference>
<reference evidence="8 9" key="1">
    <citation type="submission" date="2020-05" db="EMBL/GenBank/DDBJ databases">
        <title>Complete genome sequencing of Campylobacter and Arcobacter type strains.</title>
        <authorList>
            <person name="Miller W.G."/>
            <person name="Yee E."/>
        </authorList>
    </citation>
    <scope>NUCLEOTIDE SEQUENCE [LARGE SCALE GENOMIC DNA]</scope>
    <source>
        <strain evidence="8 9">LMG 26156</strain>
    </source>
</reference>
<feature type="domain" description="Radical SAM core" evidence="7">
    <location>
        <begin position="12"/>
        <end position="251"/>
    </location>
</feature>
<evidence type="ECO:0000256" key="2">
    <source>
        <dbReference type="ARBA" id="ARBA00022485"/>
    </source>
</evidence>
<dbReference type="SUPFAM" id="SSF102114">
    <property type="entry name" value="Radical SAM enzymes"/>
    <property type="match status" value="1"/>
</dbReference>
<dbReference type="CDD" id="cd21109">
    <property type="entry name" value="SPASM"/>
    <property type="match status" value="1"/>
</dbReference>
<proteinExistence type="predicted"/>
<dbReference type="InterPro" id="IPR050377">
    <property type="entry name" value="Radical_SAM_PqqE_MftC-like"/>
</dbReference>
<keyword evidence="2" id="KW-0004">4Fe-4S</keyword>
<dbReference type="SFLD" id="SFLDS00029">
    <property type="entry name" value="Radical_SAM"/>
    <property type="match status" value="1"/>
</dbReference>
<evidence type="ECO:0000256" key="3">
    <source>
        <dbReference type="ARBA" id="ARBA00022691"/>
    </source>
</evidence>
<keyword evidence="4" id="KW-0479">Metal-binding</keyword>
<dbReference type="InterPro" id="IPR058240">
    <property type="entry name" value="rSAM_sf"/>
</dbReference>
<name>A0AAE7BDN7_9BACT</name>
<gene>
    <name evidence="8" type="ORF">AVENP_2922</name>
</gene>
<dbReference type="PANTHER" id="PTHR11228">
    <property type="entry name" value="RADICAL SAM DOMAIN PROTEIN"/>
    <property type="match status" value="1"/>
</dbReference>
<evidence type="ECO:0000313" key="9">
    <source>
        <dbReference type="Proteomes" id="UP000503482"/>
    </source>
</evidence>
<dbReference type="CDD" id="cd01335">
    <property type="entry name" value="Radical_SAM"/>
    <property type="match status" value="1"/>
</dbReference>
<accession>A0AAE7BDN7</accession>
<keyword evidence="6" id="KW-0411">Iron-sulfur</keyword>